<evidence type="ECO:0000256" key="6">
    <source>
        <dbReference type="ARBA" id="ARBA00023136"/>
    </source>
</evidence>
<feature type="transmembrane region" description="Helical" evidence="7">
    <location>
        <begin position="40"/>
        <end position="62"/>
    </location>
</feature>
<feature type="domain" description="ABC transporter" evidence="8">
    <location>
        <begin position="361"/>
        <end position="597"/>
    </location>
</feature>
<gene>
    <name evidence="10" type="ORF">HH304_00090</name>
</gene>
<dbReference type="GO" id="GO:0005524">
    <property type="term" value="F:ATP binding"/>
    <property type="evidence" value="ECO:0007669"/>
    <property type="project" value="UniProtKB-KW"/>
</dbReference>
<comment type="caution">
    <text evidence="10">The sequence shown here is derived from an EMBL/GenBank/DDBJ whole genome shotgun (WGS) entry which is preliminary data.</text>
</comment>
<sequence>MAKGRTREPLKEGEKRKLNKENIGKIYRVFRYVMPYKKTFILGMLALFVSSGVLLAIPFLIGKIVDEAQGENEWVIKGINNLGLLLLGILFVQSIFSFSRIYLFSKFSENGMADLRKSLFSKFLSLPMAFYDKHRVGELVSRLTSDISQLHTTFTTTLAEFFRQIITLLIGTVVIFVMTPQLSLFMLGTLPLIIIVAMIFGKFIRRMSRETQDKLAATNIIAEESMQSIQAVKAFVNEKFEFSRYSRSIKDQVDIAIKTSTYQGLFVSFIIFFLMGGIIGVIWYGATLVQDGDISMGDLTSFVFFTAFMGGSIAGIGNIIPQIQRAVGASERVLEIIEEDSEPSRSKEPGAIDSENPKLSVAFQNVSFAYPTRKEMQVLKDISLNIQPGQKVALVGPSGAGKSTITQLIMRFYQPDSGTISVGDVNIESLDLEEYRSLIGVVPQEVILFGGTIKENIAYGNPEASEDDIIEAARKANALDFINSFPEGFETLVGERGVKLSGGQRQRIAIARAILKDPRLLILDEATSALDAESEFLIQDALEKLMADRTTIIIAHRLGTIKKADNIFVIEDGVIAESGTHEELKQRAKGVYKNLVQLQLQD</sequence>
<dbReference type="FunFam" id="3.40.50.300:FF:000218">
    <property type="entry name" value="Multidrug ABC transporter ATP-binding protein"/>
    <property type="match status" value="1"/>
</dbReference>
<dbReference type="InterPro" id="IPR003439">
    <property type="entry name" value="ABC_transporter-like_ATP-bd"/>
</dbReference>
<dbReference type="GO" id="GO:0090374">
    <property type="term" value="P:oligopeptide export from mitochondrion"/>
    <property type="evidence" value="ECO:0007669"/>
    <property type="project" value="TreeGrafter"/>
</dbReference>
<feature type="transmembrane region" description="Helical" evidence="7">
    <location>
        <begin position="184"/>
        <end position="204"/>
    </location>
</feature>
<evidence type="ECO:0000259" key="8">
    <source>
        <dbReference type="PROSITE" id="PS50893"/>
    </source>
</evidence>
<feature type="domain" description="ABC transmembrane type-1" evidence="9">
    <location>
        <begin position="41"/>
        <end position="325"/>
    </location>
</feature>
<evidence type="ECO:0000256" key="2">
    <source>
        <dbReference type="ARBA" id="ARBA00022692"/>
    </source>
</evidence>
<dbReference type="SUPFAM" id="SSF90123">
    <property type="entry name" value="ABC transporter transmembrane region"/>
    <property type="match status" value="1"/>
</dbReference>
<protein>
    <submittedName>
        <fullName evidence="10">ATP-binding cassette domain-containing protein</fullName>
    </submittedName>
</protein>
<dbReference type="GO" id="GO:0005886">
    <property type="term" value="C:plasma membrane"/>
    <property type="evidence" value="ECO:0007669"/>
    <property type="project" value="UniProtKB-SubCell"/>
</dbReference>
<dbReference type="PROSITE" id="PS50929">
    <property type="entry name" value="ABC_TM1F"/>
    <property type="match status" value="1"/>
</dbReference>
<dbReference type="Gene3D" id="1.20.1560.10">
    <property type="entry name" value="ABC transporter type 1, transmembrane domain"/>
    <property type="match status" value="1"/>
</dbReference>
<name>A0A848IQZ5_9BACT</name>
<dbReference type="GO" id="GO:0015421">
    <property type="term" value="F:ABC-type oligopeptide transporter activity"/>
    <property type="evidence" value="ECO:0007669"/>
    <property type="project" value="TreeGrafter"/>
</dbReference>
<dbReference type="InterPro" id="IPR003593">
    <property type="entry name" value="AAA+_ATPase"/>
</dbReference>
<dbReference type="CDD" id="cd18576">
    <property type="entry name" value="ABC_6TM_bac_exporter_ABCB8_10_like"/>
    <property type="match status" value="1"/>
</dbReference>
<dbReference type="PROSITE" id="PS00211">
    <property type="entry name" value="ABC_TRANSPORTER_1"/>
    <property type="match status" value="1"/>
</dbReference>
<evidence type="ECO:0000256" key="4">
    <source>
        <dbReference type="ARBA" id="ARBA00022840"/>
    </source>
</evidence>
<keyword evidence="4 10" id="KW-0067">ATP-binding</keyword>
<evidence type="ECO:0000256" key="5">
    <source>
        <dbReference type="ARBA" id="ARBA00022989"/>
    </source>
</evidence>
<organism evidence="10 11">
    <name type="scientific">Marinigracilibium pacificum</name>
    <dbReference type="NCBI Taxonomy" id="2729599"/>
    <lineage>
        <taxon>Bacteria</taxon>
        <taxon>Pseudomonadati</taxon>
        <taxon>Bacteroidota</taxon>
        <taxon>Cytophagia</taxon>
        <taxon>Cytophagales</taxon>
        <taxon>Flammeovirgaceae</taxon>
        <taxon>Marinigracilibium</taxon>
    </lineage>
</organism>
<dbReference type="Gene3D" id="3.40.50.300">
    <property type="entry name" value="P-loop containing nucleotide triphosphate hydrolases"/>
    <property type="match status" value="1"/>
</dbReference>
<feature type="transmembrane region" description="Helical" evidence="7">
    <location>
        <begin position="161"/>
        <end position="178"/>
    </location>
</feature>
<evidence type="ECO:0000256" key="1">
    <source>
        <dbReference type="ARBA" id="ARBA00004651"/>
    </source>
</evidence>
<reference evidence="10 11" key="1">
    <citation type="submission" date="2020-04" db="EMBL/GenBank/DDBJ databases">
        <title>Flammeovirgaceae bacterium KN852 isolated from deep sea.</title>
        <authorList>
            <person name="Zhang D.-C."/>
        </authorList>
    </citation>
    <scope>NUCLEOTIDE SEQUENCE [LARGE SCALE GENOMIC DNA]</scope>
    <source>
        <strain evidence="10 11">KN852</strain>
    </source>
</reference>
<proteinExistence type="predicted"/>
<dbReference type="InterPro" id="IPR036640">
    <property type="entry name" value="ABC1_TM_sf"/>
</dbReference>
<dbReference type="SUPFAM" id="SSF52540">
    <property type="entry name" value="P-loop containing nucleoside triphosphate hydrolases"/>
    <property type="match status" value="1"/>
</dbReference>
<dbReference type="EMBL" id="JABBNU010000001">
    <property type="protein sequence ID" value="NMM46777.1"/>
    <property type="molecule type" value="Genomic_DNA"/>
</dbReference>
<dbReference type="RefSeq" id="WP_169677411.1">
    <property type="nucleotide sequence ID" value="NZ_JABBNU010000001.1"/>
</dbReference>
<dbReference type="AlphaFoldDB" id="A0A848IQZ5"/>
<dbReference type="GO" id="GO:0016887">
    <property type="term" value="F:ATP hydrolysis activity"/>
    <property type="evidence" value="ECO:0007669"/>
    <property type="project" value="InterPro"/>
</dbReference>
<evidence type="ECO:0000313" key="10">
    <source>
        <dbReference type="EMBL" id="NMM46777.1"/>
    </source>
</evidence>
<evidence type="ECO:0000256" key="7">
    <source>
        <dbReference type="SAM" id="Phobius"/>
    </source>
</evidence>
<feature type="transmembrane region" description="Helical" evidence="7">
    <location>
        <begin position="82"/>
        <end position="103"/>
    </location>
</feature>
<accession>A0A848IQZ5</accession>
<evidence type="ECO:0000259" key="9">
    <source>
        <dbReference type="PROSITE" id="PS50929"/>
    </source>
</evidence>
<dbReference type="InterPro" id="IPR011527">
    <property type="entry name" value="ABC1_TM_dom"/>
</dbReference>
<dbReference type="InterPro" id="IPR017871">
    <property type="entry name" value="ABC_transporter-like_CS"/>
</dbReference>
<dbReference type="Pfam" id="PF00005">
    <property type="entry name" value="ABC_tran"/>
    <property type="match status" value="1"/>
</dbReference>
<feature type="transmembrane region" description="Helical" evidence="7">
    <location>
        <begin position="265"/>
        <end position="287"/>
    </location>
</feature>
<dbReference type="PANTHER" id="PTHR43394">
    <property type="entry name" value="ATP-DEPENDENT PERMEASE MDL1, MITOCHONDRIAL"/>
    <property type="match status" value="1"/>
</dbReference>
<dbReference type="PROSITE" id="PS50893">
    <property type="entry name" value="ABC_TRANSPORTER_2"/>
    <property type="match status" value="1"/>
</dbReference>
<keyword evidence="6 7" id="KW-0472">Membrane</keyword>
<keyword evidence="2 7" id="KW-0812">Transmembrane</keyword>
<dbReference type="Pfam" id="PF00664">
    <property type="entry name" value="ABC_membrane"/>
    <property type="match status" value="1"/>
</dbReference>
<dbReference type="InterPro" id="IPR027417">
    <property type="entry name" value="P-loop_NTPase"/>
</dbReference>
<dbReference type="InterPro" id="IPR039421">
    <property type="entry name" value="Type_1_exporter"/>
</dbReference>
<dbReference type="CDD" id="cd03249">
    <property type="entry name" value="ABC_MTABC3_MDL1_MDL2"/>
    <property type="match status" value="1"/>
</dbReference>
<dbReference type="Proteomes" id="UP000559010">
    <property type="component" value="Unassembled WGS sequence"/>
</dbReference>
<dbReference type="PANTHER" id="PTHR43394:SF1">
    <property type="entry name" value="ATP-BINDING CASSETTE SUB-FAMILY B MEMBER 10, MITOCHONDRIAL"/>
    <property type="match status" value="1"/>
</dbReference>
<comment type="subcellular location">
    <subcellularLocation>
        <location evidence="1">Cell membrane</location>
        <topology evidence="1">Multi-pass membrane protein</topology>
    </subcellularLocation>
</comment>
<dbReference type="SMART" id="SM00382">
    <property type="entry name" value="AAA"/>
    <property type="match status" value="1"/>
</dbReference>
<keyword evidence="11" id="KW-1185">Reference proteome</keyword>
<evidence type="ECO:0000256" key="3">
    <source>
        <dbReference type="ARBA" id="ARBA00022741"/>
    </source>
</evidence>
<keyword evidence="5 7" id="KW-1133">Transmembrane helix</keyword>
<keyword evidence="3" id="KW-0547">Nucleotide-binding</keyword>
<evidence type="ECO:0000313" key="11">
    <source>
        <dbReference type="Proteomes" id="UP000559010"/>
    </source>
</evidence>
<feature type="transmembrane region" description="Helical" evidence="7">
    <location>
        <begin position="299"/>
        <end position="320"/>
    </location>
</feature>